<accession>A0A2T4AET7</accession>
<proteinExistence type="predicted"/>
<dbReference type="AlphaFoldDB" id="A0A2T4AET7"/>
<gene>
    <name evidence="1" type="ORF">M431DRAFT_494043</name>
</gene>
<evidence type="ECO:0000313" key="2">
    <source>
        <dbReference type="Proteomes" id="UP000241690"/>
    </source>
</evidence>
<dbReference type="Proteomes" id="UP000241690">
    <property type="component" value="Unassembled WGS sequence"/>
</dbReference>
<reference evidence="1 2" key="1">
    <citation type="submission" date="2016-07" db="EMBL/GenBank/DDBJ databases">
        <title>Multiple horizontal gene transfer events from other fungi enriched the ability of initially mycotrophic Trichoderma (Ascomycota) to feed on dead plant biomass.</title>
        <authorList>
            <consortium name="DOE Joint Genome Institute"/>
            <person name="Aerts A."/>
            <person name="Atanasova L."/>
            <person name="Chenthamara K."/>
            <person name="Zhang J."/>
            <person name="Grujic M."/>
            <person name="Henrissat B."/>
            <person name="Kuo A."/>
            <person name="Salamov A."/>
            <person name="Lipzen A."/>
            <person name="Labutti K."/>
            <person name="Barry K."/>
            <person name="Miao Y."/>
            <person name="Rahimi M.J."/>
            <person name="Shen Q."/>
            <person name="Grigoriev I.V."/>
            <person name="Kubicek C.P."/>
            <person name="Druzhinina I.S."/>
        </authorList>
    </citation>
    <scope>NUCLEOTIDE SEQUENCE [LARGE SCALE GENOMIC DNA]</scope>
    <source>
        <strain evidence="1 2">CBS 226.95</strain>
    </source>
</reference>
<keyword evidence="2" id="KW-1185">Reference proteome</keyword>
<sequence length="520" mass="58890">MEDEARMSWLSGRPQRVLNLRRPAELSSTNMEYYAQWSVMDDQIMLTLPSANSVTSPSLIFIADINASLETGDDVVEFKRIVELPYHATSSKLLGNQAGFVTAEFRKGESKLILRTHDPIGSVSKERILSAEATDGEIALHGSSVAICVYDGSEDPSKRWNCLGKSNQIAIWDTESGNLTRIDIPQDERAPQCHRGNFQFATPSYIALGGHLDPSHDRPYSLLRSIPITPSEQNKGRLFHQHENFEYGNNHDAIAIPGSSAHNDVVVHHHQHGSRFTVADVGLLTGEIPVTDNNAQSEAQPTPGYFMDKDLFKDLFHVFSDKVNARTLYGELFDRLPSLVGNKLLVREHIEEYEHDEDNYHGYHAPHTSFGTFQVLYLYDFDQDRCKALRQLSPGSERQDLETRLKERNPDASVVVMSRMFYTSIEEEEDTEKDTSPEWKAHMRKIWETKWAREKGEAKFPTLEFDDPPEGCDDPRMLYTRSMVCLPKIRDGEAFAMTTSAIIELPTSKADGYVHYFGAQ</sequence>
<dbReference type="RefSeq" id="XP_024775281.1">
    <property type="nucleotide sequence ID" value="XM_024917193.1"/>
</dbReference>
<dbReference type="GeneID" id="36625762"/>
<evidence type="ECO:0000313" key="1">
    <source>
        <dbReference type="EMBL" id="PTB55604.1"/>
    </source>
</evidence>
<organism evidence="1 2">
    <name type="scientific">Trichoderma harzianum CBS 226.95</name>
    <dbReference type="NCBI Taxonomy" id="983964"/>
    <lineage>
        <taxon>Eukaryota</taxon>
        <taxon>Fungi</taxon>
        <taxon>Dikarya</taxon>
        <taxon>Ascomycota</taxon>
        <taxon>Pezizomycotina</taxon>
        <taxon>Sordariomycetes</taxon>
        <taxon>Hypocreomycetidae</taxon>
        <taxon>Hypocreales</taxon>
        <taxon>Hypocreaceae</taxon>
        <taxon>Trichoderma</taxon>
    </lineage>
</organism>
<name>A0A2T4AET7_TRIHA</name>
<protein>
    <submittedName>
        <fullName evidence="1">Uncharacterized protein</fullName>
    </submittedName>
</protein>
<dbReference type="EMBL" id="KZ679679">
    <property type="protein sequence ID" value="PTB55604.1"/>
    <property type="molecule type" value="Genomic_DNA"/>
</dbReference>